<evidence type="ECO:0000256" key="3">
    <source>
        <dbReference type="ARBA" id="ARBA00022989"/>
    </source>
</evidence>
<evidence type="ECO:0000313" key="8">
    <source>
        <dbReference type="EMBL" id="CAK7218288.1"/>
    </source>
</evidence>
<dbReference type="EMBL" id="CAWUHC010000023">
    <property type="protein sequence ID" value="CAK7218288.1"/>
    <property type="molecule type" value="Genomic_DNA"/>
</dbReference>
<feature type="transmembrane region" description="Helical" evidence="6">
    <location>
        <begin position="546"/>
        <end position="566"/>
    </location>
</feature>
<feature type="transmembrane region" description="Helical" evidence="6">
    <location>
        <begin position="304"/>
        <end position="325"/>
    </location>
</feature>
<feature type="transmembrane region" description="Helical" evidence="6">
    <location>
        <begin position="130"/>
        <end position="147"/>
    </location>
</feature>
<sequence length="649" mass="71214">MASPLGRAGGPSRSSLDFSTEKEDDKTAVSGSRESASDTASDLRIDESGNENGKDIATDSNAPCRTDGSRIDPSTLDIEYRYFTYATPLPPPNTVTAGSSNGANDLVSAPAPPNLKKYADPHTWPNRRKYTLLALSCVATFLTAYSAGSFSPPSQRMADSFHVSEIVVLFSGITVFCLGFAFAPMLLAPLSEYNGRYPVFVCAGSAFVIFQLVSGAVPDLAGMIVARLFVGVGGSVFSTMVGGVIADMWHAEGRNMPMTLFSGTVLFATGCGPLISSVITYRTTYPQNQNDVLTDPSPRAPWRWVFWHQAIADAVLMVALVLLFHESRGSVLMSRMAKSLNKWYSEREASGFYGVWIKDSDAPLAKQSQPQRVLEGEHIHEPKPALEYSPSTSSTPQLKRIRWVVKDDEDRTTMLHMIGMSVYRPFHMLFTEPVVFFFSLWVAFAWAVLYLTFGSIFLVFEEVYDFNMEQAGYTFSSMLVGATVATAIGLYQDRFLLRILPLPEALRERLRQGVPEARLCGACVTSILLPIGLFIFGFTARPDYHWIAPTIGIGISTVGIFAVYLSTFNYLADVYHRFASSALAAQSFCRNILGGIFPLVMKPMFINMGISRAGALLGGIAVGLTLVPWVLLYFGETIRRRSKFAVSLN</sequence>
<evidence type="ECO:0000256" key="4">
    <source>
        <dbReference type="ARBA" id="ARBA00023136"/>
    </source>
</evidence>
<feature type="transmembrane region" description="Helical" evidence="6">
    <location>
        <begin position="199"/>
        <end position="218"/>
    </location>
</feature>
<dbReference type="SUPFAM" id="SSF103473">
    <property type="entry name" value="MFS general substrate transporter"/>
    <property type="match status" value="1"/>
</dbReference>
<name>A0ABP0BFF7_9PEZI</name>
<evidence type="ECO:0000313" key="9">
    <source>
        <dbReference type="Proteomes" id="UP001642406"/>
    </source>
</evidence>
<evidence type="ECO:0000256" key="6">
    <source>
        <dbReference type="SAM" id="Phobius"/>
    </source>
</evidence>
<evidence type="ECO:0000259" key="7">
    <source>
        <dbReference type="PROSITE" id="PS50850"/>
    </source>
</evidence>
<accession>A0ABP0BFF7</accession>
<gene>
    <name evidence="8" type="ORF">SBRCBS47491_003459</name>
</gene>
<feature type="transmembrane region" description="Helical" evidence="6">
    <location>
        <begin position="258"/>
        <end position="284"/>
    </location>
</feature>
<dbReference type="InterPro" id="IPR011701">
    <property type="entry name" value="MFS"/>
</dbReference>
<feature type="transmembrane region" description="Helical" evidence="6">
    <location>
        <begin position="434"/>
        <end position="460"/>
    </location>
</feature>
<feature type="region of interest" description="Disordered" evidence="5">
    <location>
        <begin position="1"/>
        <end position="72"/>
    </location>
</feature>
<dbReference type="InterPro" id="IPR020846">
    <property type="entry name" value="MFS_dom"/>
</dbReference>
<feature type="transmembrane region" description="Helical" evidence="6">
    <location>
        <begin position="167"/>
        <end position="187"/>
    </location>
</feature>
<dbReference type="Gene3D" id="1.20.1250.20">
    <property type="entry name" value="MFS general substrate transporter like domains"/>
    <property type="match status" value="1"/>
</dbReference>
<comment type="subcellular location">
    <subcellularLocation>
        <location evidence="1">Membrane</location>
        <topology evidence="1">Multi-pass membrane protein</topology>
    </subcellularLocation>
</comment>
<dbReference type="PROSITE" id="PS50850">
    <property type="entry name" value="MFS"/>
    <property type="match status" value="1"/>
</dbReference>
<proteinExistence type="predicted"/>
<keyword evidence="9" id="KW-1185">Reference proteome</keyword>
<feature type="transmembrane region" description="Helical" evidence="6">
    <location>
        <begin position="578"/>
        <end position="601"/>
    </location>
</feature>
<feature type="domain" description="Major facilitator superfamily (MFS) profile" evidence="7">
    <location>
        <begin position="132"/>
        <end position="636"/>
    </location>
</feature>
<comment type="caution">
    <text evidence="8">The sequence shown here is derived from an EMBL/GenBank/DDBJ whole genome shotgun (WGS) entry which is preliminary data.</text>
</comment>
<dbReference type="PANTHER" id="PTHR23502">
    <property type="entry name" value="MAJOR FACILITATOR SUPERFAMILY"/>
    <property type="match status" value="1"/>
</dbReference>
<dbReference type="InterPro" id="IPR036259">
    <property type="entry name" value="MFS_trans_sf"/>
</dbReference>
<dbReference type="Proteomes" id="UP001642406">
    <property type="component" value="Unassembled WGS sequence"/>
</dbReference>
<feature type="transmembrane region" description="Helical" evidence="6">
    <location>
        <begin position="472"/>
        <end position="491"/>
    </location>
</feature>
<feature type="transmembrane region" description="Helical" evidence="6">
    <location>
        <begin position="519"/>
        <end position="540"/>
    </location>
</feature>
<reference evidence="8 9" key="1">
    <citation type="submission" date="2024-01" db="EMBL/GenBank/DDBJ databases">
        <authorList>
            <person name="Allen C."/>
            <person name="Tagirdzhanova G."/>
        </authorList>
    </citation>
    <scope>NUCLEOTIDE SEQUENCE [LARGE SCALE GENOMIC DNA]</scope>
</reference>
<feature type="transmembrane region" description="Helical" evidence="6">
    <location>
        <begin position="224"/>
        <end position="246"/>
    </location>
</feature>
<feature type="compositionally biased region" description="Polar residues" evidence="5">
    <location>
        <begin position="29"/>
        <end position="40"/>
    </location>
</feature>
<keyword evidence="3 6" id="KW-1133">Transmembrane helix</keyword>
<keyword evidence="2 6" id="KW-0812">Transmembrane</keyword>
<feature type="compositionally biased region" description="Basic and acidic residues" evidence="5">
    <location>
        <begin position="41"/>
        <end position="57"/>
    </location>
</feature>
<dbReference type="Pfam" id="PF07690">
    <property type="entry name" value="MFS_1"/>
    <property type="match status" value="1"/>
</dbReference>
<evidence type="ECO:0000256" key="2">
    <source>
        <dbReference type="ARBA" id="ARBA00022692"/>
    </source>
</evidence>
<organism evidence="8 9">
    <name type="scientific">Sporothrix bragantina</name>
    <dbReference type="NCBI Taxonomy" id="671064"/>
    <lineage>
        <taxon>Eukaryota</taxon>
        <taxon>Fungi</taxon>
        <taxon>Dikarya</taxon>
        <taxon>Ascomycota</taxon>
        <taxon>Pezizomycotina</taxon>
        <taxon>Sordariomycetes</taxon>
        <taxon>Sordariomycetidae</taxon>
        <taxon>Ophiostomatales</taxon>
        <taxon>Ophiostomataceae</taxon>
        <taxon>Sporothrix</taxon>
    </lineage>
</organism>
<protein>
    <recommendedName>
        <fullName evidence="7">Major facilitator superfamily (MFS) profile domain-containing protein</fullName>
    </recommendedName>
</protein>
<evidence type="ECO:0000256" key="1">
    <source>
        <dbReference type="ARBA" id="ARBA00004141"/>
    </source>
</evidence>
<keyword evidence="4 6" id="KW-0472">Membrane</keyword>
<dbReference type="PANTHER" id="PTHR23502:SF134">
    <property type="entry name" value="MAJOR FACILITATOR SUPERFAMILY (MFS) PROFILE DOMAIN-CONTAINING PROTEIN-RELATED"/>
    <property type="match status" value="1"/>
</dbReference>
<feature type="transmembrane region" description="Helical" evidence="6">
    <location>
        <begin position="613"/>
        <end position="634"/>
    </location>
</feature>
<evidence type="ECO:0000256" key="5">
    <source>
        <dbReference type="SAM" id="MobiDB-lite"/>
    </source>
</evidence>